<evidence type="ECO:0000256" key="9">
    <source>
        <dbReference type="SAM" id="MobiDB-lite"/>
    </source>
</evidence>
<keyword evidence="8" id="KW-0961">Cell wall biogenesis/degradation</keyword>
<feature type="domain" description="GH16" evidence="11">
    <location>
        <begin position="183"/>
        <end position="577"/>
    </location>
</feature>
<dbReference type="InterPro" id="IPR005629">
    <property type="entry name" value="Skn1/Kre6/Sbg1"/>
</dbReference>
<evidence type="ECO:0000313" key="12">
    <source>
        <dbReference type="EMBL" id="EPX73038.1"/>
    </source>
</evidence>
<evidence type="ECO:0000256" key="7">
    <source>
        <dbReference type="ARBA" id="ARBA00023180"/>
    </source>
</evidence>
<dbReference type="SUPFAM" id="SSF49899">
    <property type="entry name" value="Concanavalin A-like lectins/glucanases"/>
    <property type="match status" value="1"/>
</dbReference>
<keyword evidence="3 10" id="KW-0812">Transmembrane</keyword>
<dbReference type="Proteomes" id="UP000016088">
    <property type="component" value="Unassembled WGS sequence"/>
</dbReference>
<dbReference type="PANTHER" id="PTHR31361:SF1">
    <property type="entry name" value="BETA-GLUCAN SYNTHESIS-ASSOCIATED PROTEIN KRE6-RELATED"/>
    <property type="match status" value="1"/>
</dbReference>
<reference evidence="12 13" key="1">
    <citation type="journal article" date="2011" name="Science">
        <title>Comparative functional genomics of the fission yeasts.</title>
        <authorList>
            <person name="Rhind N."/>
            <person name="Chen Z."/>
            <person name="Yassour M."/>
            <person name="Thompson D.A."/>
            <person name="Haas B.J."/>
            <person name="Habib N."/>
            <person name="Wapinski I."/>
            <person name="Roy S."/>
            <person name="Lin M.F."/>
            <person name="Heiman D.I."/>
            <person name="Young S.K."/>
            <person name="Furuya K."/>
            <person name="Guo Y."/>
            <person name="Pidoux A."/>
            <person name="Chen H.M."/>
            <person name="Robbertse B."/>
            <person name="Goldberg J.M."/>
            <person name="Aoki K."/>
            <person name="Bayne E.H."/>
            <person name="Berlin A.M."/>
            <person name="Desjardins C.A."/>
            <person name="Dobbs E."/>
            <person name="Dukaj L."/>
            <person name="Fan L."/>
            <person name="FitzGerald M.G."/>
            <person name="French C."/>
            <person name="Gujja S."/>
            <person name="Hansen K."/>
            <person name="Keifenheim D."/>
            <person name="Levin J.Z."/>
            <person name="Mosher R.A."/>
            <person name="Mueller C.A."/>
            <person name="Pfiffner J."/>
            <person name="Priest M."/>
            <person name="Russ C."/>
            <person name="Smialowska A."/>
            <person name="Swoboda P."/>
            <person name="Sykes S.M."/>
            <person name="Vaughn M."/>
            <person name="Vengrova S."/>
            <person name="Yoder R."/>
            <person name="Zeng Q."/>
            <person name="Allshire R."/>
            <person name="Baulcombe D."/>
            <person name="Birren B.W."/>
            <person name="Brown W."/>
            <person name="Ekwall K."/>
            <person name="Kellis M."/>
            <person name="Leatherwood J."/>
            <person name="Levin H."/>
            <person name="Margalit H."/>
            <person name="Martienssen R."/>
            <person name="Nieduszynski C.A."/>
            <person name="Spatafora J.W."/>
            <person name="Friedman N."/>
            <person name="Dalgaard J.Z."/>
            <person name="Baumann P."/>
            <person name="Niki H."/>
            <person name="Regev A."/>
            <person name="Nusbaum C."/>
        </authorList>
    </citation>
    <scope>NUCLEOTIDE SEQUENCE [LARGE SCALE GENOMIC DNA]</scope>
    <source>
        <strain evidence="13">yFS286</strain>
    </source>
</reference>
<evidence type="ECO:0000256" key="10">
    <source>
        <dbReference type="SAM" id="Phobius"/>
    </source>
</evidence>
<evidence type="ECO:0000256" key="5">
    <source>
        <dbReference type="ARBA" id="ARBA00022989"/>
    </source>
</evidence>
<evidence type="ECO:0000256" key="6">
    <source>
        <dbReference type="ARBA" id="ARBA00023136"/>
    </source>
</evidence>
<dbReference type="OrthoDB" id="412647at2759"/>
<dbReference type="GO" id="GO:0015926">
    <property type="term" value="F:glucosidase activity"/>
    <property type="evidence" value="ECO:0007669"/>
    <property type="project" value="TreeGrafter"/>
</dbReference>
<protein>
    <submittedName>
        <fullName evidence="12">Glucosidase</fullName>
    </submittedName>
</protein>
<comment type="similarity">
    <text evidence="2">Belongs to the SKN1/KRE6 family.</text>
</comment>
<dbReference type="Gene3D" id="2.60.120.200">
    <property type="match status" value="1"/>
</dbReference>
<dbReference type="GeneID" id="25029778"/>
<dbReference type="AlphaFoldDB" id="S9PZZ5"/>
<proteinExistence type="inferred from homology"/>
<dbReference type="InterPro" id="IPR013320">
    <property type="entry name" value="ConA-like_dom_sf"/>
</dbReference>
<dbReference type="HOGENOM" id="CLU_010811_4_3_1"/>
<evidence type="ECO:0000313" key="13">
    <source>
        <dbReference type="Proteomes" id="UP000016088"/>
    </source>
</evidence>
<gene>
    <name evidence="12" type="ORF">SOCG_00794</name>
</gene>
<dbReference type="GO" id="GO:0005789">
    <property type="term" value="C:endoplasmic reticulum membrane"/>
    <property type="evidence" value="ECO:0007669"/>
    <property type="project" value="TreeGrafter"/>
</dbReference>
<keyword evidence="4" id="KW-0735">Signal-anchor</keyword>
<comment type="subcellular location">
    <subcellularLocation>
        <location evidence="1">Membrane</location>
        <topology evidence="1">Single-pass type II membrane protein</topology>
    </subcellularLocation>
</comment>
<keyword evidence="6 10" id="KW-0472">Membrane</keyword>
<evidence type="ECO:0000259" key="11">
    <source>
        <dbReference type="PROSITE" id="PS51762"/>
    </source>
</evidence>
<dbReference type="InterPro" id="IPR000757">
    <property type="entry name" value="Beta-glucanase-like"/>
</dbReference>
<dbReference type="eggNOG" id="ENOG502QR13">
    <property type="taxonomic scope" value="Eukaryota"/>
</dbReference>
<keyword evidence="7" id="KW-0325">Glycoprotein</keyword>
<name>S9PZZ5_SCHOY</name>
<keyword evidence="5 10" id="KW-1133">Transmembrane helix</keyword>
<evidence type="ECO:0000256" key="3">
    <source>
        <dbReference type="ARBA" id="ARBA00022692"/>
    </source>
</evidence>
<dbReference type="RefSeq" id="XP_013018668.1">
    <property type="nucleotide sequence ID" value="XM_013163214.1"/>
</dbReference>
<dbReference type="OMA" id="AHIEAYT"/>
<dbReference type="PROSITE" id="PS51762">
    <property type="entry name" value="GH16_2"/>
    <property type="match status" value="1"/>
</dbReference>
<dbReference type="EMBL" id="KE503207">
    <property type="protein sequence ID" value="EPX73038.1"/>
    <property type="molecule type" value="Genomic_DNA"/>
</dbReference>
<evidence type="ECO:0000256" key="4">
    <source>
        <dbReference type="ARBA" id="ARBA00022968"/>
    </source>
</evidence>
<dbReference type="VEuPathDB" id="FungiDB:SOCG_00794"/>
<evidence type="ECO:0000256" key="8">
    <source>
        <dbReference type="ARBA" id="ARBA00023316"/>
    </source>
</evidence>
<dbReference type="Pfam" id="PF03935">
    <property type="entry name" value="SKN1_KRE6_Sbg1"/>
    <property type="match status" value="1"/>
</dbReference>
<dbReference type="GO" id="GO:0005886">
    <property type="term" value="C:plasma membrane"/>
    <property type="evidence" value="ECO:0007669"/>
    <property type="project" value="TreeGrafter"/>
</dbReference>
<organism evidence="12 13">
    <name type="scientific">Schizosaccharomyces octosporus (strain yFS286)</name>
    <name type="common">Fission yeast</name>
    <name type="synonym">Octosporomyces octosporus</name>
    <dbReference type="NCBI Taxonomy" id="483514"/>
    <lineage>
        <taxon>Eukaryota</taxon>
        <taxon>Fungi</taxon>
        <taxon>Dikarya</taxon>
        <taxon>Ascomycota</taxon>
        <taxon>Taphrinomycotina</taxon>
        <taxon>Schizosaccharomycetes</taxon>
        <taxon>Schizosaccharomycetales</taxon>
        <taxon>Schizosaccharomycetaceae</taxon>
        <taxon>Schizosaccharomyces</taxon>
    </lineage>
</organism>
<feature type="transmembrane region" description="Helical" evidence="10">
    <location>
        <begin position="163"/>
        <end position="183"/>
    </location>
</feature>
<evidence type="ECO:0000256" key="2">
    <source>
        <dbReference type="ARBA" id="ARBA00010962"/>
    </source>
</evidence>
<dbReference type="GO" id="GO:0006078">
    <property type="term" value="P:(1-&gt;6)-beta-D-glucan biosynthetic process"/>
    <property type="evidence" value="ECO:0007669"/>
    <property type="project" value="TreeGrafter"/>
</dbReference>
<dbReference type="CDD" id="cd02180">
    <property type="entry name" value="GH16_fungal_KRE6_glucanase"/>
    <property type="match status" value="1"/>
</dbReference>
<sequence length="628" mass="69941">MSSDQAKLPKEPESVYISPIWLNHSNNSSSDSGSSSFNISESTSTTSKNCSLPNVNSYLHSEEPPITNEALSHSLLHQQELSRYPSFFSNVNNGINSSASSREGFKGSEYAHSIINPSLLGYLDVNWIYHCKEEDDDLHNPNSSVLSVYQDKKSFSWSRWGDIASLILLLLGFFLLFIIFPALTYTGNVSPKKENNPAMAEQITDHVFGLLRFPRTDLVDPDTPESALTKVGVNGKTYKLMFSDEFNTPGRSFYPGDDQFWEAADLHYAATNDLEWYDPDAITTANGTLDIRIDSFANHNLNFRSGMLQSWNKLCWKGGIIEISASLGGSGERAGLWPGLWTIGNLARPGYMATTDGVWPYSYSQCDAGITPNQSSWDGISYLPGQKLSSCTCVDEDHPSPGIGRGAPEIDALEGSTEKLNPNDEFDIGSASQSSQFAPFDMFYLPNYDYLVIHNQSVTHMNSYVGGPFQQAISGITILNNSWYERKAFQTYGFDYKPGEIDGYVSWFVGPNHTWTMLGAAVGPNGNVGARQISEEPMSIVFNLGISNNWAYYYFRDLHFPATMSIDYIRIYQDPEDESMHIGCDPPGYPTTEYIANHPIAYRNANKTSWESCGYEWPKNSLMHGCSV</sequence>
<accession>S9PZZ5</accession>
<dbReference type="PANTHER" id="PTHR31361">
    <property type="entry name" value="BETA-GLUCAN SYNTHESIS-ASSOCIATED PROTEIN KRE6-RELATED"/>
    <property type="match status" value="1"/>
</dbReference>
<feature type="region of interest" description="Disordered" evidence="9">
    <location>
        <begin position="28"/>
        <end position="52"/>
    </location>
</feature>
<dbReference type="GO" id="GO:0031505">
    <property type="term" value="P:fungal-type cell wall organization"/>
    <property type="evidence" value="ECO:0007669"/>
    <property type="project" value="TreeGrafter"/>
</dbReference>
<evidence type="ECO:0000256" key="1">
    <source>
        <dbReference type="ARBA" id="ARBA00004606"/>
    </source>
</evidence>
<feature type="compositionally biased region" description="Low complexity" evidence="9">
    <location>
        <begin position="28"/>
        <end position="47"/>
    </location>
</feature>
<keyword evidence="13" id="KW-1185">Reference proteome</keyword>